<gene>
    <name evidence="2" type="ORF">N7494_008534</name>
</gene>
<evidence type="ECO:0000313" key="2">
    <source>
        <dbReference type="EMBL" id="KAJ5531982.1"/>
    </source>
</evidence>
<reference evidence="2 3" key="1">
    <citation type="journal article" date="2023" name="IMA Fungus">
        <title>Comparative genomic study of the Penicillium genus elucidates a diverse pangenome and 15 lateral gene transfer events.</title>
        <authorList>
            <person name="Petersen C."/>
            <person name="Sorensen T."/>
            <person name="Nielsen M.R."/>
            <person name="Sondergaard T.E."/>
            <person name="Sorensen J.L."/>
            <person name="Fitzpatrick D.A."/>
            <person name="Frisvad J.C."/>
            <person name="Nielsen K.L."/>
        </authorList>
    </citation>
    <scope>NUCLEOTIDE SEQUENCE [LARGE SCALE GENOMIC DNA]</scope>
    <source>
        <strain evidence="2 3">IBT 35679</strain>
    </source>
</reference>
<feature type="chain" id="PRO_5042223548" evidence="1">
    <location>
        <begin position="21"/>
        <end position="92"/>
    </location>
</feature>
<proteinExistence type="predicted"/>
<evidence type="ECO:0000313" key="3">
    <source>
        <dbReference type="Proteomes" id="UP001220324"/>
    </source>
</evidence>
<name>A0AAD6CNZ1_9EURO</name>
<sequence length="92" mass="9572">MKLFTPQIVCLGAAMLPLAATSSDSAAAAISDRPVSGKSNFTGLAKAERSIDFRARQAQGSVVCTLTSFHLGQSCQGTTCVLAPDELHFVCP</sequence>
<organism evidence="2 3">
    <name type="scientific">Penicillium frequentans</name>
    <dbReference type="NCBI Taxonomy" id="3151616"/>
    <lineage>
        <taxon>Eukaryota</taxon>
        <taxon>Fungi</taxon>
        <taxon>Dikarya</taxon>
        <taxon>Ascomycota</taxon>
        <taxon>Pezizomycotina</taxon>
        <taxon>Eurotiomycetes</taxon>
        <taxon>Eurotiomycetidae</taxon>
        <taxon>Eurotiales</taxon>
        <taxon>Aspergillaceae</taxon>
        <taxon>Penicillium</taxon>
    </lineage>
</organism>
<protein>
    <submittedName>
        <fullName evidence="2">Uncharacterized protein</fullName>
    </submittedName>
</protein>
<comment type="caution">
    <text evidence="2">The sequence shown here is derived from an EMBL/GenBank/DDBJ whole genome shotgun (WGS) entry which is preliminary data.</text>
</comment>
<dbReference type="EMBL" id="JAQIZZ010000007">
    <property type="protein sequence ID" value="KAJ5531982.1"/>
    <property type="molecule type" value="Genomic_DNA"/>
</dbReference>
<keyword evidence="1" id="KW-0732">Signal</keyword>
<feature type="signal peptide" evidence="1">
    <location>
        <begin position="1"/>
        <end position="20"/>
    </location>
</feature>
<keyword evidence="3" id="KW-1185">Reference proteome</keyword>
<evidence type="ECO:0000256" key="1">
    <source>
        <dbReference type="SAM" id="SignalP"/>
    </source>
</evidence>
<dbReference type="Proteomes" id="UP001220324">
    <property type="component" value="Unassembled WGS sequence"/>
</dbReference>
<dbReference type="AlphaFoldDB" id="A0AAD6CNZ1"/>
<accession>A0AAD6CNZ1</accession>